<evidence type="ECO:0000256" key="7">
    <source>
        <dbReference type="PIRNR" id="PIRNR000232"/>
    </source>
</evidence>
<keyword evidence="5 7" id="KW-0560">Oxidoreductase</keyword>
<dbReference type="RefSeq" id="WP_126756459.1">
    <property type="nucleotide sequence ID" value="NZ_PIPQ01000001.1"/>
</dbReference>
<reference evidence="10 11" key="1">
    <citation type="journal article" date="2011" name="Front. Microbiol.">
        <title>Genomic signatures of strain selection and enhancement in Bacillus atrophaeus var. globigii, a historical biowarfare simulant.</title>
        <authorList>
            <person name="Gibbons H.S."/>
            <person name="Broomall S.M."/>
            <person name="McNew L.A."/>
            <person name="Daligault H."/>
            <person name="Chapman C."/>
            <person name="Bruce D."/>
            <person name="Karavis M."/>
            <person name="Krepps M."/>
            <person name="McGregor P.A."/>
            <person name="Hong C."/>
            <person name="Park K.H."/>
            <person name="Akmal A."/>
            <person name="Feldman A."/>
            <person name="Lin J.S."/>
            <person name="Chang W.E."/>
            <person name="Higgs B.W."/>
            <person name="Demirev P."/>
            <person name="Lindquist J."/>
            <person name="Liem A."/>
            <person name="Fochler E."/>
            <person name="Read T.D."/>
            <person name="Tapia R."/>
            <person name="Johnson S."/>
            <person name="Bishop-Lilly K.A."/>
            <person name="Detter C."/>
            <person name="Han C."/>
            <person name="Sozhamannan S."/>
            <person name="Rosenzweig C.N."/>
            <person name="Skowronski E.W."/>
        </authorList>
    </citation>
    <scope>NUCLEOTIDE SEQUENCE [LARGE SCALE GENOMIC DNA]</scope>
    <source>
        <strain evidence="10 11">AIT1</strain>
    </source>
</reference>
<evidence type="ECO:0000256" key="8">
    <source>
        <dbReference type="PIRSR" id="PIRSR000232-1"/>
    </source>
</evidence>
<dbReference type="InterPro" id="IPR029479">
    <property type="entry name" value="Nitroreductase"/>
</dbReference>
<dbReference type="PANTHER" id="PTHR43821:SF1">
    <property type="entry name" value="NAD(P)H NITROREDUCTASE YDJA-RELATED"/>
    <property type="match status" value="1"/>
</dbReference>
<dbReference type="OrthoDB" id="9804207at2"/>
<dbReference type="Pfam" id="PF00881">
    <property type="entry name" value="Nitroreductase"/>
    <property type="match status" value="1"/>
</dbReference>
<dbReference type="Proteomes" id="UP000286976">
    <property type="component" value="Unassembled WGS sequence"/>
</dbReference>
<keyword evidence="2 7" id="KW-0285">Flavoprotein</keyword>
<dbReference type="InterPro" id="IPR052530">
    <property type="entry name" value="NAD(P)H_nitroreductase"/>
</dbReference>
<feature type="binding site" evidence="8">
    <location>
        <position position="35"/>
    </location>
    <ligand>
        <name>FMN</name>
        <dbReference type="ChEBI" id="CHEBI:58210"/>
        <note>ligand shared between dimeric partners</note>
    </ligand>
</feature>
<evidence type="ECO:0000256" key="6">
    <source>
        <dbReference type="ARBA" id="ARBA00023027"/>
    </source>
</evidence>
<evidence type="ECO:0000256" key="1">
    <source>
        <dbReference type="ARBA" id="ARBA00007118"/>
    </source>
</evidence>
<dbReference type="InterPro" id="IPR000415">
    <property type="entry name" value="Nitroreductase-like"/>
</dbReference>
<feature type="binding site" description="in other chain" evidence="8">
    <location>
        <begin position="131"/>
        <end position="133"/>
    </location>
    <ligand>
        <name>FMN</name>
        <dbReference type="ChEBI" id="CHEBI:58210"/>
        <note>ligand shared between dimeric partners</note>
    </ligand>
</feature>
<evidence type="ECO:0000256" key="2">
    <source>
        <dbReference type="ARBA" id="ARBA00022630"/>
    </source>
</evidence>
<keyword evidence="11" id="KW-1185">Reference proteome</keyword>
<accession>A0A432X9Z8</accession>
<dbReference type="PANTHER" id="PTHR43821">
    <property type="entry name" value="NAD(P)H NITROREDUCTASE YDJA-RELATED"/>
    <property type="match status" value="1"/>
</dbReference>
<evidence type="ECO:0000256" key="5">
    <source>
        <dbReference type="ARBA" id="ARBA00023002"/>
    </source>
</evidence>
<evidence type="ECO:0000259" key="9">
    <source>
        <dbReference type="Pfam" id="PF00881"/>
    </source>
</evidence>
<keyword evidence="6 7" id="KW-0520">NAD</keyword>
<protein>
    <recommendedName>
        <fullName evidence="7">Putative NAD(P)H nitroreductase</fullName>
        <ecNumber evidence="7">1.-.-.-</ecNumber>
    </recommendedName>
</protein>
<comment type="caution">
    <text evidence="10">The sequence shown here is derived from an EMBL/GenBank/DDBJ whole genome shotgun (WGS) entry which is preliminary data.</text>
</comment>
<organism evidence="10 11">
    <name type="scientific">Aliidiomarina taiwanensis</name>
    <dbReference type="NCBI Taxonomy" id="946228"/>
    <lineage>
        <taxon>Bacteria</taxon>
        <taxon>Pseudomonadati</taxon>
        <taxon>Pseudomonadota</taxon>
        <taxon>Gammaproteobacteria</taxon>
        <taxon>Alteromonadales</taxon>
        <taxon>Idiomarinaceae</taxon>
        <taxon>Aliidiomarina</taxon>
    </lineage>
</organism>
<comment type="cofactor">
    <cofactor evidence="8">
        <name>FMN</name>
        <dbReference type="ChEBI" id="CHEBI:58210"/>
    </cofactor>
    <text evidence="8">Binds 1 FMN per subunit.</text>
</comment>
<dbReference type="EC" id="1.-.-.-" evidence="7"/>
<dbReference type="GO" id="GO:0016491">
    <property type="term" value="F:oxidoreductase activity"/>
    <property type="evidence" value="ECO:0007669"/>
    <property type="project" value="UniProtKB-UniRule"/>
</dbReference>
<evidence type="ECO:0000313" key="10">
    <source>
        <dbReference type="EMBL" id="RUO44061.1"/>
    </source>
</evidence>
<dbReference type="Gene3D" id="3.40.109.10">
    <property type="entry name" value="NADH Oxidase"/>
    <property type="match status" value="1"/>
</dbReference>
<dbReference type="EMBL" id="PIPQ01000001">
    <property type="protein sequence ID" value="RUO44061.1"/>
    <property type="molecule type" value="Genomic_DNA"/>
</dbReference>
<keyword evidence="3 7" id="KW-0288">FMN</keyword>
<evidence type="ECO:0000256" key="4">
    <source>
        <dbReference type="ARBA" id="ARBA00022857"/>
    </source>
</evidence>
<evidence type="ECO:0000313" key="11">
    <source>
        <dbReference type="Proteomes" id="UP000286976"/>
    </source>
</evidence>
<feature type="domain" description="Nitroreductase" evidence="9">
    <location>
        <begin position="19"/>
        <end position="160"/>
    </location>
</feature>
<dbReference type="AlphaFoldDB" id="A0A432X9Z8"/>
<proteinExistence type="inferred from homology"/>
<keyword evidence="4 7" id="KW-0521">NADP</keyword>
<gene>
    <name evidence="10" type="ORF">CWE15_02480</name>
</gene>
<feature type="binding site" description="in other chain" evidence="8">
    <location>
        <begin position="10"/>
        <end position="12"/>
    </location>
    <ligand>
        <name>FMN</name>
        <dbReference type="ChEBI" id="CHEBI:58210"/>
        <note>ligand shared between dimeric partners</note>
    </ligand>
</feature>
<dbReference type="InterPro" id="IPR026021">
    <property type="entry name" value="YdjA-like"/>
</dbReference>
<sequence>MHARHLLLNRSSMPRLVEPAPTPADLELFEAAALRVPDHMSLTPYQVIVFRGEHLVELGDLFRATAEHEELGENAIERAASLPLRAPMILMVSTRYQEHKSVPRDEQLASAACAAHAIVQMAFTQGYGAVWRTGPYAESQFLKEQLGIAEEDILGFIYVGTPAVPTPIKPAKDKKIFFDYSSN</sequence>
<evidence type="ECO:0000256" key="3">
    <source>
        <dbReference type="ARBA" id="ARBA00022643"/>
    </source>
</evidence>
<dbReference type="PIRSF" id="PIRSF000232">
    <property type="entry name" value="YdjA"/>
    <property type="match status" value="1"/>
</dbReference>
<comment type="similarity">
    <text evidence="1 7">Belongs to the nitroreductase family.</text>
</comment>
<feature type="binding site" evidence="8">
    <location>
        <position position="39"/>
    </location>
    <ligand>
        <name>FMN</name>
        <dbReference type="ChEBI" id="CHEBI:58210"/>
        <note>ligand shared between dimeric partners</note>
    </ligand>
</feature>
<name>A0A432X9Z8_9GAMM</name>
<dbReference type="SUPFAM" id="SSF55469">
    <property type="entry name" value="FMN-dependent nitroreductase-like"/>
    <property type="match status" value="1"/>
</dbReference>